<evidence type="ECO:0000313" key="2">
    <source>
        <dbReference type="Proteomes" id="UP000554482"/>
    </source>
</evidence>
<name>A0A7J6WGF4_THATH</name>
<gene>
    <name evidence="1" type="ORF">FRX31_014359</name>
</gene>
<comment type="caution">
    <text evidence="1">The sequence shown here is derived from an EMBL/GenBank/DDBJ whole genome shotgun (WGS) entry which is preliminary data.</text>
</comment>
<protein>
    <submittedName>
        <fullName evidence="1">Uncharacterized protein</fullName>
    </submittedName>
</protein>
<accession>A0A7J6WGF4</accession>
<organism evidence="1 2">
    <name type="scientific">Thalictrum thalictroides</name>
    <name type="common">Rue-anemone</name>
    <name type="synonym">Anemone thalictroides</name>
    <dbReference type="NCBI Taxonomy" id="46969"/>
    <lineage>
        <taxon>Eukaryota</taxon>
        <taxon>Viridiplantae</taxon>
        <taxon>Streptophyta</taxon>
        <taxon>Embryophyta</taxon>
        <taxon>Tracheophyta</taxon>
        <taxon>Spermatophyta</taxon>
        <taxon>Magnoliopsida</taxon>
        <taxon>Ranunculales</taxon>
        <taxon>Ranunculaceae</taxon>
        <taxon>Thalictroideae</taxon>
        <taxon>Thalictrum</taxon>
    </lineage>
</organism>
<proteinExistence type="predicted"/>
<dbReference type="EMBL" id="JABWDY010016499">
    <property type="protein sequence ID" value="KAF5196053.1"/>
    <property type="molecule type" value="Genomic_DNA"/>
</dbReference>
<evidence type="ECO:0000313" key="1">
    <source>
        <dbReference type="EMBL" id="KAF5196053.1"/>
    </source>
</evidence>
<dbReference type="AlphaFoldDB" id="A0A7J6WGF4"/>
<sequence length="75" mass="7976">MVGDEVNKGLEENVKVCSVVGQGVGESIGQCGRCEERDTAVGECIVVGAEADKGREGETMPLAKTVYWLGFTARR</sequence>
<dbReference type="Proteomes" id="UP000554482">
    <property type="component" value="Unassembled WGS sequence"/>
</dbReference>
<keyword evidence="2" id="KW-1185">Reference proteome</keyword>
<reference evidence="1 2" key="1">
    <citation type="submission" date="2020-06" db="EMBL/GenBank/DDBJ databases">
        <title>Transcriptomic and genomic resources for Thalictrum thalictroides and T. hernandezii: Facilitating candidate gene discovery in an emerging model plant lineage.</title>
        <authorList>
            <person name="Arias T."/>
            <person name="Riano-Pachon D.M."/>
            <person name="Di Stilio V.S."/>
        </authorList>
    </citation>
    <scope>NUCLEOTIDE SEQUENCE [LARGE SCALE GENOMIC DNA]</scope>
    <source>
        <strain evidence="2">cv. WT478/WT964</strain>
        <tissue evidence="1">Leaves</tissue>
    </source>
</reference>